<dbReference type="AlphaFoldDB" id="A0A162UF47"/>
<dbReference type="VEuPathDB" id="FungiDB:PHYBLDRAFT_59304"/>
<proteinExistence type="predicted"/>
<gene>
    <name evidence="2" type="ORF">PHYBLDRAFT_59304</name>
</gene>
<keyword evidence="1" id="KW-1133">Transmembrane helix</keyword>
<sequence>MSGDRRLSNSLGKNAIYAKDYKELLSLDCGAILFDILLFINLLTRIMSFSFFHLHIPKVQKHQLEPDGLILCRKKGYDLWSGRIKMSPLTKKYRPPKLRVHAVQAVLPGCPTLEKILVKQNCTNLPIMNMISKEEASCIFFCKKYSEENSMSCLNKIERMEDIELCYSTNSRRPSVQSEATIYGNPEEYHTYSTKEELKRKNAISDYEKEGGITFETKAQLLEFVNYVYQPNDESDPKKPDYIQKNILIKDIFRVIIRYSEEFKSVDSFTTWCNQIAKKISSTLEDHKTYMMLKNEGFHIIGYCRKSDLKKEEKNLGNLLQQMVENLYKCSLVDSVFVSPYCNANVPFSKRDLNGKTMIFSTLQNIHGDPKDKKKICIVCLDYAGLTTNILDLKHVLQNNENIKKIVVDMYFSENHFHKLDANDLLDDKELINVFDCRTYFDIISIASHPLHLMTSCLWMSLVFNLSKEGKNEERVAWLIFNFHFIVCSNPSLTYFSVNTTMSNAPKSQALPLNLKIIESQTISIESANSFLDKFLHDGVAIHAANNTVAAQLHQLHQGLKEEKKRLRNTHGHVDSDEL</sequence>
<feature type="transmembrane region" description="Helical" evidence="1">
    <location>
        <begin position="32"/>
        <end position="54"/>
    </location>
</feature>
<organism evidence="2 3">
    <name type="scientific">Phycomyces blakesleeanus (strain ATCC 8743b / DSM 1359 / FGSC 10004 / NBRC 33097 / NRRL 1555)</name>
    <dbReference type="NCBI Taxonomy" id="763407"/>
    <lineage>
        <taxon>Eukaryota</taxon>
        <taxon>Fungi</taxon>
        <taxon>Fungi incertae sedis</taxon>
        <taxon>Mucoromycota</taxon>
        <taxon>Mucoromycotina</taxon>
        <taxon>Mucoromycetes</taxon>
        <taxon>Mucorales</taxon>
        <taxon>Phycomycetaceae</taxon>
        <taxon>Phycomyces</taxon>
    </lineage>
</organism>
<dbReference type="RefSeq" id="XP_018293812.1">
    <property type="nucleotide sequence ID" value="XM_018440470.1"/>
</dbReference>
<dbReference type="InParanoid" id="A0A162UF47"/>
<keyword evidence="3" id="KW-1185">Reference proteome</keyword>
<evidence type="ECO:0000313" key="2">
    <source>
        <dbReference type="EMBL" id="OAD75772.1"/>
    </source>
</evidence>
<name>A0A162UF47_PHYB8</name>
<protein>
    <submittedName>
        <fullName evidence="2">Uncharacterized protein</fullName>
    </submittedName>
</protein>
<accession>A0A162UF47</accession>
<keyword evidence="1" id="KW-0472">Membrane</keyword>
<dbReference type="EMBL" id="KV440976">
    <property type="protein sequence ID" value="OAD75772.1"/>
    <property type="molecule type" value="Genomic_DNA"/>
</dbReference>
<evidence type="ECO:0000313" key="3">
    <source>
        <dbReference type="Proteomes" id="UP000077315"/>
    </source>
</evidence>
<dbReference type="OrthoDB" id="2288585at2759"/>
<dbReference type="GeneID" id="29001376"/>
<dbReference type="Proteomes" id="UP000077315">
    <property type="component" value="Unassembled WGS sequence"/>
</dbReference>
<reference evidence="3" key="1">
    <citation type="submission" date="2015-06" db="EMBL/GenBank/DDBJ databases">
        <title>Expansion of signal transduction pathways in fungi by whole-genome duplication.</title>
        <authorList>
            <consortium name="DOE Joint Genome Institute"/>
            <person name="Corrochano L.M."/>
            <person name="Kuo A."/>
            <person name="Marcet-Houben M."/>
            <person name="Polaino S."/>
            <person name="Salamov A."/>
            <person name="Villalobos J.M."/>
            <person name="Alvarez M.I."/>
            <person name="Avalos J."/>
            <person name="Benito E.P."/>
            <person name="Benoit I."/>
            <person name="Burger G."/>
            <person name="Camino L.P."/>
            <person name="Canovas D."/>
            <person name="Cerda-Olmedo E."/>
            <person name="Cheng J.-F."/>
            <person name="Dominguez A."/>
            <person name="Elias M."/>
            <person name="Eslava A.P."/>
            <person name="Glaser F."/>
            <person name="Grimwood J."/>
            <person name="Gutierrez G."/>
            <person name="Heitman J."/>
            <person name="Henrissat B."/>
            <person name="Iturriaga E.A."/>
            <person name="Lang B.F."/>
            <person name="Lavin J.L."/>
            <person name="Lee S."/>
            <person name="Li W."/>
            <person name="Lindquist E."/>
            <person name="Lopez-Garcia S."/>
            <person name="Luque E.M."/>
            <person name="Marcos A.T."/>
            <person name="Martin J."/>
            <person name="McCluskey K."/>
            <person name="Medina H.R."/>
            <person name="Miralles-Duran A."/>
            <person name="Miyazaki A."/>
            <person name="Munoz-Torres E."/>
            <person name="Oguiza J.A."/>
            <person name="Ohm R."/>
            <person name="Olmedo M."/>
            <person name="Orejas M."/>
            <person name="Ortiz-Castellanos L."/>
            <person name="Pisabarro A.G."/>
            <person name="Rodriguez-Romero J."/>
            <person name="Ruiz-Herrera J."/>
            <person name="Ruiz-Vazquez R."/>
            <person name="Sanz C."/>
            <person name="Schackwitz W."/>
            <person name="Schmutz J."/>
            <person name="Shahriari M."/>
            <person name="Shelest E."/>
            <person name="Silva-Franco F."/>
            <person name="Soanes D."/>
            <person name="Syed K."/>
            <person name="Tagua V.G."/>
            <person name="Talbot N.J."/>
            <person name="Thon M."/>
            <person name="De vries R.P."/>
            <person name="Wiebenga A."/>
            <person name="Yadav J.S."/>
            <person name="Braun E.L."/>
            <person name="Baker S."/>
            <person name="Garre V."/>
            <person name="Horwitz B."/>
            <person name="Torres-Martinez S."/>
            <person name="Idnurm A."/>
            <person name="Herrera-Estrella A."/>
            <person name="Gabaldon T."/>
            <person name="Grigoriev I.V."/>
        </authorList>
    </citation>
    <scope>NUCLEOTIDE SEQUENCE [LARGE SCALE GENOMIC DNA]</scope>
    <source>
        <strain evidence="3">NRRL 1555(-)</strain>
    </source>
</reference>
<keyword evidence="1" id="KW-0812">Transmembrane</keyword>
<evidence type="ECO:0000256" key="1">
    <source>
        <dbReference type="SAM" id="Phobius"/>
    </source>
</evidence>